<dbReference type="SUPFAM" id="SSF53756">
    <property type="entry name" value="UDP-Glycosyltransferase/glycogen phosphorylase"/>
    <property type="match status" value="1"/>
</dbReference>
<dbReference type="PANTHER" id="PTHR12526">
    <property type="entry name" value="GLYCOSYLTRANSFERASE"/>
    <property type="match status" value="1"/>
</dbReference>
<dbReference type="EMBL" id="AWQS01000009">
    <property type="protein sequence ID" value="EWT07540.1"/>
    <property type="molecule type" value="Genomic_DNA"/>
</dbReference>
<evidence type="ECO:0000313" key="3">
    <source>
        <dbReference type="EMBL" id="EWT07540.1"/>
    </source>
</evidence>
<evidence type="ECO:0000256" key="1">
    <source>
        <dbReference type="ARBA" id="ARBA00022679"/>
    </source>
</evidence>
<protein>
    <submittedName>
        <fullName evidence="3">Glycosyl transferase</fullName>
    </submittedName>
</protein>
<organism evidence="3 4">
    <name type="scientific">Intrasporangium chromatireducens Q5-1</name>
    <dbReference type="NCBI Taxonomy" id="584657"/>
    <lineage>
        <taxon>Bacteria</taxon>
        <taxon>Bacillati</taxon>
        <taxon>Actinomycetota</taxon>
        <taxon>Actinomycetes</taxon>
        <taxon>Micrococcales</taxon>
        <taxon>Intrasporangiaceae</taxon>
        <taxon>Intrasporangium</taxon>
    </lineage>
</organism>
<dbReference type="Gene3D" id="3.40.50.2000">
    <property type="entry name" value="Glycogen Phosphorylase B"/>
    <property type="match status" value="1"/>
</dbReference>
<reference evidence="4" key="1">
    <citation type="submission" date="2013-08" db="EMBL/GenBank/DDBJ databases">
        <title>Intrasporangium oryzae NRRL B-24470.</title>
        <authorList>
            <person name="Liu H."/>
            <person name="Wang G."/>
        </authorList>
    </citation>
    <scope>NUCLEOTIDE SEQUENCE [LARGE SCALE GENOMIC DNA]</scope>
    <source>
        <strain evidence="4">Q5-1</strain>
    </source>
</reference>
<dbReference type="PATRIC" id="fig|584657.3.peg.472"/>
<accession>W9GN62</accession>
<keyword evidence="1 3" id="KW-0808">Transferase</keyword>
<feature type="domain" description="Glycosyl transferase family 1" evidence="2">
    <location>
        <begin position="177"/>
        <end position="330"/>
    </location>
</feature>
<dbReference type="AlphaFoldDB" id="W9GN62"/>
<dbReference type="Pfam" id="PF00534">
    <property type="entry name" value="Glycos_transf_1"/>
    <property type="match status" value="1"/>
</dbReference>
<comment type="caution">
    <text evidence="3">The sequence shown here is derived from an EMBL/GenBank/DDBJ whole genome shotgun (WGS) entry which is preliminary data.</text>
</comment>
<dbReference type="Proteomes" id="UP000019494">
    <property type="component" value="Unassembled WGS sequence"/>
</dbReference>
<evidence type="ECO:0000259" key="2">
    <source>
        <dbReference type="Pfam" id="PF00534"/>
    </source>
</evidence>
<keyword evidence="4" id="KW-1185">Reference proteome</keyword>
<name>W9GN62_9MICO</name>
<sequence length="370" mass="40355">MVDISIVTSGHDVSDARIHRICAALLDEGLRVEVWGLGSKDSGPPDVVTRTTRRPGIGARALVAIRLAMRARGRVLLALDPDSFLAAFVISRIRRTAVVADVHEDYAALLGDRAWAVGWRGRLGQRLARLATAVTRRADLVVVADEHVPPREARSRIVLRNLPLLELLPAPTAVSRPFRAVYVGDVRGSRGLWTMLDAIERTDGWELDVVGPVSPVDAARLQERLGQGTLARRVRFHGRHEPRQSWALVAGAACGLVLLDDTRAFRDALPTKLYEYVASGLPVVVTDLPRQRAFVERYGIGEVIPSGPEAAPATARVLLDWAAHPERLAELAARTAVFRAEADAWAEDYRSMARSVARLAAARGADSDTQ</sequence>
<proteinExistence type="predicted"/>
<dbReference type="InterPro" id="IPR001296">
    <property type="entry name" value="Glyco_trans_1"/>
</dbReference>
<gene>
    <name evidence="3" type="ORF">N864_06455</name>
</gene>
<dbReference type="GO" id="GO:0016757">
    <property type="term" value="F:glycosyltransferase activity"/>
    <property type="evidence" value="ECO:0007669"/>
    <property type="project" value="InterPro"/>
</dbReference>
<evidence type="ECO:0000313" key="4">
    <source>
        <dbReference type="Proteomes" id="UP000019494"/>
    </source>
</evidence>